<accession>A0A6M3L567</accession>
<dbReference type="Pfam" id="PF20600">
    <property type="entry name" value="ExoX-like_C"/>
    <property type="match status" value="1"/>
</dbReference>
<evidence type="ECO:0000259" key="1">
    <source>
        <dbReference type="Pfam" id="PF20600"/>
    </source>
</evidence>
<gene>
    <name evidence="2" type="ORF">MM415B02720_0002</name>
</gene>
<dbReference type="EMBL" id="MT142792">
    <property type="protein sequence ID" value="QJA88614.1"/>
    <property type="molecule type" value="Genomic_DNA"/>
</dbReference>
<evidence type="ECO:0000313" key="2">
    <source>
        <dbReference type="EMBL" id="QJA88614.1"/>
    </source>
</evidence>
<name>A0A6M3L567_9ZZZZ</name>
<feature type="domain" description="Exodeoxyribonuclease X-like C-terminal" evidence="1">
    <location>
        <begin position="10"/>
        <end position="36"/>
    </location>
</feature>
<sequence>MIYKMDTVLQFGKYQEFTIEEVVQLNPQYVDWMIREFEDCEFEDEVLDAVEKKLRYY</sequence>
<reference evidence="2" key="1">
    <citation type="submission" date="2020-03" db="EMBL/GenBank/DDBJ databases">
        <title>The deep terrestrial virosphere.</title>
        <authorList>
            <person name="Holmfeldt K."/>
            <person name="Nilsson E."/>
            <person name="Simone D."/>
            <person name="Lopez-Fernandez M."/>
            <person name="Wu X."/>
            <person name="de Brujin I."/>
            <person name="Lundin D."/>
            <person name="Andersson A."/>
            <person name="Bertilsson S."/>
            <person name="Dopson M."/>
        </authorList>
    </citation>
    <scope>NUCLEOTIDE SEQUENCE</scope>
    <source>
        <strain evidence="2">MM415B02720</strain>
    </source>
</reference>
<dbReference type="InterPro" id="IPR046768">
    <property type="entry name" value="ExoX-like_C"/>
</dbReference>
<organism evidence="2">
    <name type="scientific">viral metagenome</name>
    <dbReference type="NCBI Taxonomy" id="1070528"/>
    <lineage>
        <taxon>unclassified sequences</taxon>
        <taxon>metagenomes</taxon>
        <taxon>organismal metagenomes</taxon>
    </lineage>
</organism>
<protein>
    <recommendedName>
        <fullName evidence="1">Exodeoxyribonuclease X-like C-terminal domain-containing protein</fullName>
    </recommendedName>
</protein>
<dbReference type="AlphaFoldDB" id="A0A6M3L567"/>
<proteinExistence type="predicted"/>